<dbReference type="Proteomes" id="UP001161017">
    <property type="component" value="Unassembled WGS sequence"/>
</dbReference>
<gene>
    <name evidence="1" type="ORF">OHK93_007415</name>
</gene>
<proteinExistence type="predicted"/>
<organism evidence="1 2">
    <name type="scientific">Ramalina farinacea</name>
    <dbReference type="NCBI Taxonomy" id="258253"/>
    <lineage>
        <taxon>Eukaryota</taxon>
        <taxon>Fungi</taxon>
        <taxon>Dikarya</taxon>
        <taxon>Ascomycota</taxon>
        <taxon>Pezizomycotina</taxon>
        <taxon>Lecanoromycetes</taxon>
        <taxon>OSLEUM clade</taxon>
        <taxon>Lecanoromycetidae</taxon>
        <taxon>Lecanorales</taxon>
        <taxon>Lecanorineae</taxon>
        <taxon>Ramalinaceae</taxon>
        <taxon>Ramalina</taxon>
    </lineage>
</organism>
<evidence type="ECO:0000313" key="1">
    <source>
        <dbReference type="EMBL" id="MDI1488141.1"/>
    </source>
</evidence>
<reference evidence="1" key="1">
    <citation type="journal article" date="2023" name="Genome Biol. Evol.">
        <title>First Whole Genome Sequence and Flow Cytometry Genome Size Data for the Lichen-Forming Fungus Ramalina farinacea (Ascomycota).</title>
        <authorList>
            <person name="Llewellyn T."/>
            <person name="Mian S."/>
            <person name="Hill R."/>
            <person name="Leitch I.J."/>
            <person name="Gaya E."/>
        </authorList>
    </citation>
    <scope>NUCLEOTIDE SEQUENCE</scope>
    <source>
        <strain evidence="1">LIQ254RAFAR</strain>
    </source>
</reference>
<protein>
    <submittedName>
        <fullName evidence="1">Uncharacterized protein</fullName>
    </submittedName>
</protein>
<evidence type="ECO:0000313" key="2">
    <source>
        <dbReference type="Proteomes" id="UP001161017"/>
    </source>
</evidence>
<name>A0AA43QNB0_9LECA</name>
<dbReference type="AlphaFoldDB" id="A0AA43QNB0"/>
<keyword evidence="2" id="KW-1185">Reference proteome</keyword>
<dbReference type="EMBL" id="JAPUFD010000007">
    <property type="protein sequence ID" value="MDI1488141.1"/>
    <property type="molecule type" value="Genomic_DNA"/>
</dbReference>
<comment type="caution">
    <text evidence="1">The sequence shown here is derived from an EMBL/GenBank/DDBJ whole genome shotgun (WGS) entry which is preliminary data.</text>
</comment>
<sequence length="157" mass="17869">MRQLIRTCRRFYPSPPNPLLLYYLNRDAPATRNDIPISLIGDCVDEGFLKIEVLIAAFGEDSRIRPEEMDGDFQCEGAGQRLNINFYPSPQEPTYQEVEWGLLAIKEASLNRSLNFHEEASIFARALQILPPASFLSVSRMEMFLSDVQTELLAVTK</sequence>
<accession>A0AA43QNB0</accession>